<dbReference type="EMBL" id="JABDTM020018487">
    <property type="protein sequence ID" value="KAH0817982.1"/>
    <property type="molecule type" value="Genomic_DNA"/>
</dbReference>
<evidence type="ECO:0000256" key="1">
    <source>
        <dbReference type="SAM" id="MobiDB-lite"/>
    </source>
</evidence>
<reference evidence="2" key="2">
    <citation type="submission" date="2021-08" db="EMBL/GenBank/DDBJ databases">
        <authorList>
            <person name="Eriksson T."/>
        </authorList>
    </citation>
    <scope>NUCLEOTIDE SEQUENCE</scope>
    <source>
        <strain evidence="2">Stoneville</strain>
        <tissue evidence="2">Whole head</tissue>
    </source>
</reference>
<proteinExistence type="predicted"/>
<evidence type="ECO:0000313" key="3">
    <source>
        <dbReference type="Proteomes" id="UP000719412"/>
    </source>
</evidence>
<reference evidence="2" key="1">
    <citation type="journal article" date="2020" name="J Insects Food Feed">
        <title>The yellow mealworm (Tenebrio molitor) genome: a resource for the emerging insects as food and feed industry.</title>
        <authorList>
            <person name="Eriksson T."/>
            <person name="Andere A."/>
            <person name="Kelstrup H."/>
            <person name="Emery V."/>
            <person name="Picard C."/>
        </authorList>
    </citation>
    <scope>NUCLEOTIDE SEQUENCE</scope>
    <source>
        <strain evidence="2">Stoneville</strain>
        <tissue evidence="2">Whole head</tissue>
    </source>
</reference>
<sequence length="286" mass="31993">MLIKMQFGKLSSTRRELAKFIMERIRRNGSTLKLDACRRIWSDFPLPRHFSTPSRYLGPIREASSGRSRRPLAPGPTISGFSSGGPRLHLDDAAQEGDIDGDVPLMNGEDGVRDRPRTIPGAALDMNLKIHRTICCRQKRDPGHKKSTKWIFDYPVGGERRSTLFQSWEPVQIGTSPRSKNAWLIKKYAASSSERSDLFVLEAREQPCVGIQLPNNMDHHFPSSPIRRRLRIPFPRRLAANARASRLLPFSAVSSAAKRACAVIEEAAAAPTLPAADLSVHHIWSE</sequence>
<organism evidence="2 3">
    <name type="scientific">Tenebrio molitor</name>
    <name type="common">Yellow mealworm beetle</name>
    <dbReference type="NCBI Taxonomy" id="7067"/>
    <lineage>
        <taxon>Eukaryota</taxon>
        <taxon>Metazoa</taxon>
        <taxon>Ecdysozoa</taxon>
        <taxon>Arthropoda</taxon>
        <taxon>Hexapoda</taxon>
        <taxon>Insecta</taxon>
        <taxon>Pterygota</taxon>
        <taxon>Neoptera</taxon>
        <taxon>Endopterygota</taxon>
        <taxon>Coleoptera</taxon>
        <taxon>Polyphaga</taxon>
        <taxon>Cucujiformia</taxon>
        <taxon>Tenebrionidae</taxon>
        <taxon>Tenebrio</taxon>
    </lineage>
</organism>
<keyword evidence="3" id="KW-1185">Reference proteome</keyword>
<evidence type="ECO:0000313" key="2">
    <source>
        <dbReference type="EMBL" id="KAH0817982.1"/>
    </source>
</evidence>
<dbReference type="Proteomes" id="UP000719412">
    <property type="component" value="Unassembled WGS sequence"/>
</dbReference>
<comment type="caution">
    <text evidence="2">The sequence shown here is derived from an EMBL/GenBank/DDBJ whole genome shotgun (WGS) entry which is preliminary data.</text>
</comment>
<accession>A0A8J6HP09</accession>
<gene>
    <name evidence="2" type="ORF">GEV33_004810</name>
</gene>
<name>A0A8J6HP09_TENMO</name>
<dbReference type="AlphaFoldDB" id="A0A8J6HP09"/>
<feature type="region of interest" description="Disordered" evidence="1">
    <location>
        <begin position="55"/>
        <end position="93"/>
    </location>
</feature>
<protein>
    <submittedName>
        <fullName evidence="2">Uncharacterized protein</fullName>
    </submittedName>
</protein>